<name>A0A7W3QNJ6_ACTNM</name>
<proteinExistence type="predicted"/>
<dbReference type="InterPro" id="IPR000843">
    <property type="entry name" value="HTH_LacI"/>
</dbReference>
<dbReference type="PANTHER" id="PTHR30146:SF109">
    <property type="entry name" value="HTH-TYPE TRANSCRIPTIONAL REGULATOR GALS"/>
    <property type="match status" value="1"/>
</dbReference>
<sequence>MAGRRPTLEQVAARAKVSRGTASRVVNGSAKVSGPAREAVLRAIDELGYVPNHAARALAARRTGTVALVMSEEPGRPFEQPYFGELLSGVGAAADAAGAALTLTFTHSSAGRADLADDLRAQRVDGVVLASLIREDPLPGLLERHGVPLVLAGRPHGRDAVRPVYVDADNRGGSRRATGYLVGQGRRRIATIAGPRDTAVGADRLAGYREALSGRRELVTHGDFSEAGGAAAMRRLLDREPSLDAVFAASANMALGALRVLEQRGRRVPEDVAVVGFEDVPDARGTRPALTTVRQPTEAMGRRMVEALLDRTAAPVICGTDLVVRESA</sequence>
<dbReference type="SUPFAM" id="SSF53822">
    <property type="entry name" value="Periplasmic binding protein-like I"/>
    <property type="match status" value="1"/>
</dbReference>
<keyword evidence="3" id="KW-0804">Transcription</keyword>
<keyword evidence="1" id="KW-0805">Transcription regulation</keyword>
<dbReference type="PANTHER" id="PTHR30146">
    <property type="entry name" value="LACI-RELATED TRANSCRIPTIONAL REPRESSOR"/>
    <property type="match status" value="1"/>
</dbReference>
<gene>
    <name evidence="5" type="ORF">HNR61_005337</name>
</gene>
<dbReference type="Gene3D" id="1.10.260.40">
    <property type="entry name" value="lambda repressor-like DNA-binding domains"/>
    <property type="match status" value="1"/>
</dbReference>
<dbReference type="EMBL" id="JACJIA010000007">
    <property type="protein sequence ID" value="MBA8953684.1"/>
    <property type="molecule type" value="Genomic_DNA"/>
</dbReference>
<dbReference type="RefSeq" id="WP_182845850.1">
    <property type="nucleotide sequence ID" value="NZ_BAAALP010000056.1"/>
</dbReference>
<dbReference type="Proteomes" id="UP000572680">
    <property type="component" value="Unassembled WGS sequence"/>
</dbReference>
<dbReference type="PROSITE" id="PS50932">
    <property type="entry name" value="HTH_LACI_2"/>
    <property type="match status" value="1"/>
</dbReference>
<dbReference type="GO" id="GO:0003700">
    <property type="term" value="F:DNA-binding transcription factor activity"/>
    <property type="evidence" value="ECO:0007669"/>
    <property type="project" value="TreeGrafter"/>
</dbReference>
<evidence type="ECO:0000256" key="3">
    <source>
        <dbReference type="ARBA" id="ARBA00023163"/>
    </source>
</evidence>
<feature type="domain" description="HTH lacI-type" evidence="4">
    <location>
        <begin position="6"/>
        <end position="60"/>
    </location>
</feature>
<dbReference type="Pfam" id="PF00356">
    <property type="entry name" value="LacI"/>
    <property type="match status" value="1"/>
</dbReference>
<dbReference type="AlphaFoldDB" id="A0A7W3QNJ6"/>
<evidence type="ECO:0000256" key="1">
    <source>
        <dbReference type="ARBA" id="ARBA00023015"/>
    </source>
</evidence>
<dbReference type="SMART" id="SM00354">
    <property type="entry name" value="HTH_LACI"/>
    <property type="match status" value="1"/>
</dbReference>
<keyword evidence="6" id="KW-1185">Reference proteome</keyword>
<accession>A0A7W3QNJ6</accession>
<evidence type="ECO:0000256" key="2">
    <source>
        <dbReference type="ARBA" id="ARBA00023125"/>
    </source>
</evidence>
<evidence type="ECO:0000313" key="6">
    <source>
        <dbReference type="Proteomes" id="UP000572680"/>
    </source>
</evidence>
<evidence type="ECO:0000313" key="5">
    <source>
        <dbReference type="EMBL" id="MBA8953684.1"/>
    </source>
</evidence>
<dbReference type="GO" id="GO:0000976">
    <property type="term" value="F:transcription cis-regulatory region binding"/>
    <property type="evidence" value="ECO:0007669"/>
    <property type="project" value="TreeGrafter"/>
</dbReference>
<dbReference type="CDD" id="cd01392">
    <property type="entry name" value="HTH_LacI"/>
    <property type="match status" value="1"/>
</dbReference>
<dbReference type="Pfam" id="PF13377">
    <property type="entry name" value="Peripla_BP_3"/>
    <property type="match status" value="1"/>
</dbReference>
<comment type="caution">
    <text evidence="5">The sequence shown here is derived from an EMBL/GenBank/DDBJ whole genome shotgun (WGS) entry which is preliminary data.</text>
</comment>
<dbReference type="InterPro" id="IPR010982">
    <property type="entry name" value="Lambda_DNA-bd_dom_sf"/>
</dbReference>
<dbReference type="CDD" id="cd06267">
    <property type="entry name" value="PBP1_LacI_sugar_binding-like"/>
    <property type="match status" value="1"/>
</dbReference>
<dbReference type="Gene3D" id="3.40.50.2300">
    <property type="match status" value="2"/>
</dbReference>
<reference evidence="5 6" key="1">
    <citation type="submission" date="2020-08" db="EMBL/GenBank/DDBJ databases">
        <title>Genomic Encyclopedia of Type Strains, Phase IV (KMG-IV): sequencing the most valuable type-strain genomes for metagenomic binning, comparative biology and taxonomic classification.</title>
        <authorList>
            <person name="Goeker M."/>
        </authorList>
    </citation>
    <scope>NUCLEOTIDE SEQUENCE [LARGE SCALE GENOMIC DNA]</scope>
    <source>
        <strain evidence="5 6">DSM 44197</strain>
    </source>
</reference>
<dbReference type="InterPro" id="IPR046335">
    <property type="entry name" value="LacI/GalR-like_sensor"/>
</dbReference>
<evidence type="ECO:0000259" key="4">
    <source>
        <dbReference type="PROSITE" id="PS50932"/>
    </source>
</evidence>
<keyword evidence="2 5" id="KW-0238">DNA-binding</keyword>
<protein>
    <submittedName>
        <fullName evidence="5">DNA-binding LacI/PurR family transcriptional regulator</fullName>
    </submittedName>
</protein>
<dbReference type="SUPFAM" id="SSF47413">
    <property type="entry name" value="lambda repressor-like DNA-binding domains"/>
    <property type="match status" value="1"/>
</dbReference>
<organism evidence="5 6">
    <name type="scientific">Actinomadura namibiensis</name>
    <dbReference type="NCBI Taxonomy" id="182080"/>
    <lineage>
        <taxon>Bacteria</taxon>
        <taxon>Bacillati</taxon>
        <taxon>Actinomycetota</taxon>
        <taxon>Actinomycetes</taxon>
        <taxon>Streptosporangiales</taxon>
        <taxon>Thermomonosporaceae</taxon>
        <taxon>Actinomadura</taxon>
    </lineage>
</organism>
<dbReference type="InterPro" id="IPR028082">
    <property type="entry name" value="Peripla_BP_I"/>
</dbReference>